<keyword evidence="2" id="KW-1185">Reference proteome</keyword>
<reference evidence="1 2" key="1">
    <citation type="submission" date="2019-04" db="EMBL/GenBank/DDBJ databases">
        <title>An improved genome assembly and genetic linkage map for asparagus bean, Vigna unguiculata ssp. sesquipedialis.</title>
        <authorList>
            <person name="Xia Q."/>
            <person name="Zhang R."/>
            <person name="Dong Y."/>
        </authorList>
    </citation>
    <scope>NUCLEOTIDE SEQUENCE [LARGE SCALE GENOMIC DNA]</scope>
    <source>
        <tissue evidence="1">Leaf</tissue>
    </source>
</reference>
<accession>A0A4D6M262</accession>
<protein>
    <submittedName>
        <fullName evidence="1">Uncharacterized protein</fullName>
    </submittedName>
</protein>
<gene>
    <name evidence="1" type="ORF">DEO72_LG5g2979</name>
</gene>
<dbReference type="AlphaFoldDB" id="A0A4D6M262"/>
<evidence type="ECO:0000313" key="1">
    <source>
        <dbReference type="EMBL" id="QCD94890.1"/>
    </source>
</evidence>
<dbReference type="Proteomes" id="UP000501690">
    <property type="component" value="Linkage Group LG5"/>
</dbReference>
<sequence>MEEEYARGGEELDASFFHQPLAFSFHKGDAFDVEEPQSCNFDQLEQCTSEYNHHGMEIIPIIELEKCSLDVDLTQLYRILVSENDRKVVVDINQQILTTIECWGFHPRGKLCNMAILFACNTFMYRQRKLNGLIKRVVFGPLYKTAVVEDSRKVKAKRRQWILGDAWAGFSTRYIDSRFSPLGFLFAQPSSSPIPSAAAKCENESKSNLKSLPLRFLVDSTEQSTIGGHSPTNGACFRRSVAPMASSSGIQSHSCWTATR</sequence>
<dbReference type="EMBL" id="CP039349">
    <property type="protein sequence ID" value="QCD94890.1"/>
    <property type="molecule type" value="Genomic_DNA"/>
</dbReference>
<evidence type="ECO:0000313" key="2">
    <source>
        <dbReference type="Proteomes" id="UP000501690"/>
    </source>
</evidence>
<name>A0A4D6M262_VIGUN</name>
<organism evidence="1 2">
    <name type="scientific">Vigna unguiculata</name>
    <name type="common">Cowpea</name>
    <dbReference type="NCBI Taxonomy" id="3917"/>
    <lineage>
        <taxon>Eukaryota</taxon>
        <taxon>Viridiplantae</taxon>
        <taxon>Streptophyta</taxon>
        <taxon>Embryophyta</taxon>
        <taxon>Tracheophyta</taxon>
        <taxon>Spermatophyta</taxon>
        <taxon>Magnoliopsida</taxon>
        <taxon>eudicotyledons</taxon>
        <taxon>Gunneridae</taxon>
        <taxon>Pentapetalae</taxon>
        <taxon>rosids</taxon>
        <taxon>fabids</taxon>
        <taxon>Fabales</taxon>
        <taxon>Fabaceae</taxon>
        <taxon>Papilionoideae</taxon>
        <taxon>50 kb inversion clade</taxon>
        <taxon>NPAAA clade</taxon>
        <taxon>indigoferoid/millettioid clade</taxon>
        <taxon>Phaseoleae</taxon>
        <taxon>Vigna</taxon>
    </lineage>
</organism>
<proteinExistence type="predicted"/>